<reference evidence="4 5" key="1">
    <citation type="journal article" date="2021" name="Arch. Microbiol.">
        <title>Myceligenerans indicum sp. nov., an actinobacterium isolated from mangrove sediment of Sundarbans, India.</title>
        <authorList>
            <person name="Asha K."/>
            <person name="Bhadury P."/>
        </authorList>
    </citation>
    <scope>NUCLEOTIDE SEQUENCE [LARGE SCALE GENOMIC DNA]</scope>
    <source>
        <strain evidence="4 5">I2</strain>
    </source>
</reference>
<protein>
    <submittedName>
        <fullName evidence="4">Thioesterase</fullName>
    </submittedName>
</protein>
<dbReference type="PANTHER" id="PTHR11487">
    <property type="entry name" value="THIOESTERASE"/>
    <property type="match status" value="1"/>
</dbReference>
<feature type="region of interest" description="Disordered" evidence="2">
    <location>
        <begin position="99"/>
        <end position="121"/>
    </location>
</feature>
<feature type="domain" description="Thioesterase" evidence="3">
    <location>
        <begin position="3"/>
        <end position="215"/>
    </location>
</feature>
<dbReference type="InterPro" id="IPR029058">
    <property type="entry name" value="AB_hydrolase_fold"/>
</dbReference>
<keyword evidence="5" id="KW-1185">Reference proteome</keyword>
<dbReference type="RefSeq" id="WP_201850352.1">
    <property type="nucleotide sequence ID" value="NZ_JABBYC010000053.1"/>
</dbReference>
<gene>
    <name evidence="4" type="ORF">HGK34_19080</name>
</gene>
<dbReference type="EMBL" id="JABBYC010000053">
    <property type="protein sequence ID" value="MBL0888361.1"/>
    <property type="molecule type" value="Genomic_DNA"/>
</dbReference>
<dbReference type="Pfam" id="PF00975">
    <property type="entry name" value="Thioesterase"/>
    <property type="match status" value="1"/>
</dbReference>
<organism evidence="4 5">
    <name type="scientific">Myceligenerans indicum</name>
    <dbReference type="NCBI Taxonomy" id="2593663"/>
    <lineage>
        <taxon>Bacteria</taxon>
        <taxon>Bacillati</taxon>
        <taxon>Actinomycetota</taxon>
        <taxon>Actinomycetes</taxon>
        <taxon>Micrococcales</taxon>
        <taxon>Promicromonosporaceae</taxon>
        <taxon>Myceligenerans</taxon>
    </lineage>
</organism>
<comment type="caution">
    <text evidence="4">The sequence shown here is derived from an EMBL/GenBank/DDBJ whole genome shotgun (WGS) entry which is preliminary data.</text>
</comment>
<sequence>MLLFCFSYAGGVATTLYESWPALLGPEHTVIPVDYPGRGSRAAEPLAATPQDLVDDAFATVSRHAGSEASWGVFGHSMGAMVAHRVAARAEREPGLRPPRIAFVSGRRPPGDRPVSPVPADSPDRLLEHATTWGGIPADIAARPHLARPLLRGLADDIRVSHDPDAPAATMTTPLHVMWSAEDPLTDANQIGRWALMSYGTVAFHRFEGDHFFLGPGARHALPLVRAVVDASGVHHTEDARQEAREPSLQIR</sequence>
<accession>A0ABS1LQ14</accession>
<dbReference type="SUPFAM" id="SSF53474">
    <property type="entry name" value="alpha/beta-Hydrolases"/>
    <property type="match status" value="1"/>
</dbReference>
<comment type="similarity">
    <text evidence="1">Belongs to the thioesterase family.</text>
</comment>
<proteinExistence type="inferred from homology"/>
<dbReference type="PANTHER" id="PTHR11487:SF0">
    <property type="entry name" value="S-ACYL FATTY ACID SYNTHASE THIOESTERASE, MEDIUM CHAIN"/>
    <property type="match status" value="1"/>
</dbReference>
<dbReference type="Proteomes" id="UP000675409">
    <property type="component" value="Unassembled WGS sequence"/>
</dbReference>
<name>A0ABS1LQ14_9MICO</name>
<evidence type="ECO:0000313" key="4">
    <source>
        <dbReference type="EMBL" id="MBL0888361.1"/>
    </source>
</evidence>
<dbReference type="InterPro" id="IPR012223">
    <property type="entry name" value="TEII"/>
</dbReference>
<evidence type="ECO:0000256" key="2">
    <source>
        <dbReference type="SAM" id="MobiDB-lite"/>
    </source>
</evidence>
<evidence type="ECO:0000259" key="3">
    <source>
        <dbReference type="Pfam" id="PF00975"/>
    </source>
</evidence>
<evidence type="ECO:0000256" key="1">
    <source>
        <dbReference type="ARBA" id="ARBA00007169"/>
    </source>
</evidence>
<evidence type="ECO:0000313" key="5">
    <source>
        <dbReference type="Proteomes" id="UP000675409"/>
    </source>
</evidence>
<dbReference type="Gene3D" id="3.40.50.1820">
    <property type="entry name" value="alpha/beta hydrolase"/>
    <property type="match status" value="1"/>
</dbReference>
<dbReference type="InterPro" id="IPR001031">
    <property type="entry name" value="Thioesterase"/>
</dbReference>